<feature type="compositionally biased region" description="Low complexity" evidence="1">
    <location>
        <begin position="12"/>
        <end position="26"/>
    </location>
</feature>
<evidence type="ECO:0000313" key="3">
    <source>
        <dbReference type="Proteomes" id="UP000325313"/>
    </source>
</evidence>
<comment type="caution">
    <text evidence="2">The sequence shown here is derived from an EMBL/GenBank/DDBJ whole genome shotgun (WGS) entry which is preliminary data.</text>
</comment>
<dbReference type="EMBL" id="VDEP01000137">
    <property type="protein sequence ID" value="KAA1129352.1"/>
    <property type="molecule type" value="Genomic_DNA"/>
</dbReference>
<feature type="compositionally biased region" description="Low complexity" evidence="1">
    <location>
        <begin position="45"/>
        <end position="60"/>
    </location>
</feature>
<dbReference type="Proteomes" id="UP000325313">
    <property type="component" value="Unassembled WGS sequence"/>
</dbReference>
<gene>
    <name evidence="2" type="ORF">PGTUg99_029124</name>
</gene>
<accession>A0A5B0RVD5</accession>
<reference evidence="2 3" key="1">
    <citation type="submission" date="2019-05" db="EMBL/GenBank/DDBJ databases">
        <title>Emergence of the Ug99 lineage of the wheat stem rust pathogen through somatic hybridization.</title>
        <authorList>
            <person name="Li F."/>
            <person name="Upadhyaya N.M."/>
            <person name="Sperschneider J."/>
            <person name="Matny O."/>
            <person name="Nguyen-Phuc H."/>
            <person name="Mago R."/>
            <person name="Raley C."/>
            <person name="Miller M.E."/>
            <person name="Silverstein K.A.T."/>
            <person name="Henningsen E."/>
            <person name="Hirsch C.D."/>
            <person name="Visser B."/>
            <person name="Pretorius Z.A."/>
            <person name="Steffenson B.J."/>
            <person name="Schwessinger B."/>
            <person name="Dodds P.N."/>
            <person name="Figueroa M."/>
        </authorList>
    </citation>
    <scope>NUCLEOTIDE SEQUENCE [LARGE SCALE GENOMIC DNA]</scope>
    <source>
        <strain evidence="2 3">Ug99</strain>
    </source>
</reference>
<feature type="region of interest" description="Disordered" evidence="1">
    <location>
        <begin position="1"/>
        <end position="60"/>
    </location>
</feature>
<dbReference type="AlphaFoldDB" id="A0A5B0RVD5"/>
<organism evidence="2 3">
    <name type="scientific">Puccinia graminis f. sp. tritici</name>
    <dbReference type="NCBI Taxonomy" id="56615"/>
    <lineage>
        <taxon>Eukaryota</taxon>
        <taxon>Fungi</taxon>
        <taxon>Dikarya</taxon>
        <taxon>Basidiomycota</taxon>
        <taxon>Pucciniomycotina</taxon>
        <taxon>Pucciniomycetes</taxon>
        <taxon>Pucciniales</taxon>
        <taxon>Pucciniaceae</taxon>
        <taxon>Puccinia</taxon>
    </lineage>
</organism>
<evidence type="ECO:0000313" key="2">
    <source>
        <dbReference type="EMBL" id="KAA1129352.1"/>
    </source>
</evidence>
<evidence type="ECO:0000256" key="1">
    <source>
        <dbReference type="SAM" id="MobiDB-lite"/>
    </source>
</evidence>
<name>A0A5B0RVD5_PUCGR</name>
<protein>
    <submittedName>
        <fullName evidence="2">Uncharacterized protein</fullName>
    </submittedName>
</protein>
<proteinExistence type="predicted"/>
<sequence>MKVVGGGYQVEPTTPRATTAAAAAARPAKHRRIGGQAGNDEWRRPGGVRSSPSTSVRVRV</sequence>